<dbReference type="EMBL" id="QTJV01000001">
    <property type="protein sequence ID" value="RFM37019.1"/>
    <property type="molecule type" value="Genomic_DNA"/>
</dbReference>
<dbReference type="Proteomes" id="UP000261174">
    <property type="component" value="Unassembled WGS sequence"/>
</dbReference>
<reference evidence="1 2" key="1">
    <citation type="submission" date="2018-08" db="EMBL/GenBank/DDBJ databases">
        <title>Chitinophaga sp. K20C18050901, a novel bacterium isolated from forest soil.</title>
        <authorList>
            <person name="Wang C."/>
        </authorList>
    </citation>
    <scope>NUCLEOTIDE SEQUENCE [LARGE SCALE GENOMIC DNA]</scope>
    <source>
        <strain evidence="1 2">K20C18050901</strain>
    </source>
</reference>
<dbReference type="OrthoDB" id="654004at2"/>
<gene>
    <name evidence="1" type="ORF">DXN04_05845</name>
</gene>
<proteinExistence type="predicted"/>
<dbReference type="RefSeq" id="WP_116852339.1">
    <property type="nucleotide sequence ID" value="NZ_QTJV01000001.1"/>
</dbReference>
<sequence length="195" mass="22635">MAKYKFDEVLNDLMDYFILGDPDYLLQYKIAQGLPDDLLTEFTTKETGDDVVKQGVMIPMTGVENYPYTVYFTINETPELLQTGNQLQHKQDGYTLKVNNGRIYLYTIPYLRDYTATKIAALKKYKHANIPLSNGWYTVLILAGLTKQNIEIKKIDDTYTTIESMEPTFEFLLTPVKEQPEYRGDIMYRFSVESE</sequence>
<protein>
    <submittedName>
        <fullName evidence="1">Uncharacterized protein</fullName>
    </submittedName>
</protein>
<keyword evidence="2" id="KW-1185">Reference proteome</keyword>
<organism evidence="1 2">
    <name type="scientific">Chitinophaga silvisoli</name>
    <dbReference type="NCBI Taxonomy" id="2291814"/>
    <lineage>
        <taxon>Bacteria</taxon>
        <taxon>Pseudomonadati</taxon>
        <taxon>Bacteroidota</taxon>
        <taxon>Chitinophagia</taxon>
        <taxon>Chitinophagales</taxon>
        <taxon>Chitinophagaceae</taxon>
        <taxon>Chitinophaga</taxon>
    </lineage>
</organism>
<evidence type="ECO:0000313" key="2">
    <source>
        <dbReference type="Proteomes" id="UP000261174"/>
    </source>
</evidence>
<accession>A0A3E1PA07</accession>
<dbReference type="AlphaFoldDB" id="A0A3E1PA07"/>
<comment type="caution">
    <text evidence="1">The sequence shown here is derived from an EMBL/GenBank/DDBJ whole genome shotgun (WGS) entry which is preliminary data.</text>
</comment>
<name>A0A3E1PA07_9BACT</name>
<evidence type="ECO:0000313" key="1">
    <source>
        <dbReference type="EMBL" id="RFM37019.1"/>
    </source>
</evidence>